<dbReference type="CDD" id="cd02440">
    <property type="entry name" value="AdoMet_MTases"/>
    <property type="match status" value="1"/>
</dbReference>
<organism evidence="1 2">
    <name type="scientific">Alysiella filiformis DSM 16848</name>
    <dbReference type="NCBI Taxonomy" id="1120981"/>
    <lineage>
        <taxon>Bacteria</taxon>
        <taxon>Pseudomonadati</taxon>
        <taxon>Pseudomonadota</taxon>
        <taxon>Betaproteobacteria</taxon>
        <taxon>Neisseriales</taxon>
        <taxon>Neisseriaceae</taxon>
        <taxon>Alysiella</taxon>
    </lineage>
</organism>
<dbReference type="Gene3D" id="3.40.50.150">
    <property type="entry name" value="Vaccinia Virus protein VP39"/>
    <property type="match status" value="1"/>
</dbReference>
<accession>A0A286EI34</accession>
<sequence length="242" mass="27582">MDLKESDILGDDVNKHWYYIAKARAMQNILHNVQAKTVLDVGAGSGYFSRYLLEHSNVQVGVCVDISYPTEYDDTHSGKPLYFRRSILDTAQAGIAPVDLCLMMDVLEHVEDDVGLLKTYVEQVPSGTKFLISVPAFQFLWSSHDVFLEHYRRYTRQHLAATVQSSGLNIIQNHYYFGAVFPIALTMRLFERIFPKKETKSQLVKHHPLTNAILLTASQMEIPFQKWNKLAGLTVFCLAEKP</sequence>
<name>A0A286EI34_9NEIS</name>
<reference evidence="1 2" key="1">
    <citation type="submission" date="2017-09" db="EMBL/GenBank/DDBJ databases">
        <authorList>
            <person name="Ehlers B."/>
            <person name="Leendertz F.H."/>
        </authorList>
    </citation>
    <scope>NUCLEOTIDE SEQUENCE [LARGE SCALE GENOMIC DNA]</scope>
    <source>
        <strain evidence="1 2">DSM 16848</strain>
    </source>
</reference>
<dbReference type="Proteomes" id="UP000219669">
    <property type="component" value="Unassembled WGS sequence"/>
</dbReference>
<dbReference type="Pfam" id="PF13489">
    <property type="entry name" value="Methyltransf_23"/>
    <property type="match status" value="1"/>
</dbReference>
<keyword evidence="1" id="KW-0808">Transferase</keyword>
<dbReference type="EMBL" id="OCNF01000025">
    <property type="protein sequence ID" value="SOD70577.1"/>
    <property type="molecule type" value="Genomic_DNA"/>
</dbReference>
<evidence type="ECO:0000313" key="1">
    <source>
        <dbReference type="EMBL" id="SOD70577.1"/>
    </source>
</evidence>
<dbReference type="AlphaFoldDB" id="A0A286EI34"/>
<dbReference type="InterPro" id="IPR029063">
    <property type="entry name" value="SAM-dependent_MTases_sf"/>
</dbReference>
<protein>
    <submittedName>
        <fullName evidence="1">Methyltransferase domain-containing protein</fullName>
    </submittedName>
</protein>
<dbReference type="SUPFAM" id="SSF53335">
    <property type="entry name" value="S-adenosyl-L-methionine-dependent methyltransferases"/>
    <property type="match status" value="1"/>
</dbReference>
<proteinExistence type="predicted"/>
<dbReference type="GO" id="GO:0008168">
    <property type="term" value="F:methyltransferase activity"/>
    <property type="evidence" value="ECO:0007669"/>
    <property type="project" value="UniProtKB-KW"/>
</dbReference>
<evidence type="ECO:0000313" key="2">
    <source>
        <dbReference type="Proteomes" id="UP000219669"/>
    </source>
</evidence>
<dbReference type="RefSeq" id="WP_097115024.1">
    <property type="nucleotide sequence ID" value="NZ_CP083931.1"/>
</dbReference>
<gene>
    <name evidence="1" type="ORF">SAMN02746062_02070</name>
</gene>
<dbReference type="OrthoDB" id="9816564at2"/>
<dbReference type="GO" id="GO:0032259">
    <property type="term" value="P:methylation"/>
    <property type="evidence" value="ECO:0007669"/>
    <property type="project" value="UniProtKB-KW"/>
</dbReference>
<keyword evidence="2" id="KW-1185">Reference proteome</keyword>
<keyword evidence="1" id="KW-0489">Methyltransferase</keyword>